<evidence type="ECO:0000313" key="1">
    <source>
        <dbReference type="EMBL" id="OAM18294.1"/>
    </source>
</evidence>
<gene>
    <name evidence="1" type="ORF">A7P85_01035</name>
</gene>
<accession>A0A1A9RIV3</accession>
<proteinExistence type="predicted"/>
<dbReference type="AlphaFoldDB" id="A0A1A9RIV3"/>
<dbReference type="Proteomes" id="UP000078003">
    <property type="component" value="Unassembled WGS sequence"/>
</dbReference>
<dbReference type="EMBL" id="LXSF01000001">
    <property type="protein sequence ID" value="OAM18294.1"/>
    <property type="molecule type" value="Genomic_DNA"/>
</dbReference>
<evidence type="ECO:0000313" key="2">
    <source>
        <dbReference type="Proteomes" id="UP000078003"/>
    </source>
</evidence>
<comment type="caution">
    <text evidence="1">The sequence shown here is derived from an EMBL/GenBank/DDBJ whole genome shotgun (WGS) entry which is preliminary data.</text>
</comment>
<name>A0A1A9RIV3_EIKCO</name>
<protein>
    <submittedName>
        <fullName evidence="1">Uncharacterized protein</fullName>
    </submittedName>
</protein>
<reference evidence="2" key="1">
    <citation type="submission" date="2016-05" db="EMBL/GenBank/DDBJ databases">
        <title>Draft genome of Corynebacterium afermentans subsp. afermentans LCDC 88199T.</title>
        <authorList>
            <person name="Bernier A.-M."/>
            <person name="Bernard K."/>
        </authorList>
    </citation>
    <scope>NUCLEOTIDE SEQUENCE [LARGE SCALE GENOMIC DNA]</scope>
    <source>
        <strain evidence="2">NML01-0328</strain>
    </source>
</reference>
<organism evidence="1 2">
    <name type="scientific">Eikenella corrodens</name>
    <dbReference type="NCBI Taxonomy" id="539"/>
    <lineage>
        <taxon>Bacteria</taxon>
        <taxon>Pseudomonadati</taxon>
        <taxon>Pseudomonadota</taxon>
        <taxon>Betaproteobacteria</taxon>
        <taxon>Neisseriales</taxon>
        <taxon>Neisseriaceae</taxon>
        <taxon>Eikenella</taxon>
    </lineage>
</organism>
<sequence>MELTVYLNFSLAAQSSVAKRQTIHKIQQSLQPYHFEAAAEEGRFVVKLSTPNWPEGVFQLLDFAQQLGRHWRVSGNIRHGFDAFSSEICITGVAAASMMCENPFGAPRMPMQYEA</sequence>